<evidence type="ECO:0000313" key="9">
    <source>
        <dbReference type="EMBL" id="QHT14322.1"/>
    </source>
</evidence>
<organism evidence="9">
    <name type="scientific">viral metagenome</name>
    <dbReference type="NCBI Taxonomy" id="1070528"/>
    <lineage>
        <taxon>unclassified sequences</taxon>
        <taxon>metagenomes</taxon>
        <taxon>organismal metagenomes</taxon>
    </lineage>
</organism>
<evidence type="ECO:0000259" key="8">
    <source>
        <dbReference type="PROSITE" id="PS51324"/>
    </source>
</evidence>
<keyword evidence="4" id="KW-0274">FAD</keyword>
<dbReference type="SUPFAM" id="SSF69000">
    <property type="entry name" value="FAD-dependent thiol oxidase"/>
    <property type="match status" value="1"/>
</dbReference>
<keyword evidence="7" id="KW-0812">Transmembrane</keyword>
<evidence type="ECO:0000256" key="7">
    <source>
        <dbReference type="SAM" id="Phobius"/>
    </source>
</evidence>
<dbReference type="InterPro" id="IPR017905">
    <property type="entry name" value="ERV/ALR_sulphydryl_oxidase"/>
</dbReference>
<dbReference type="PANTHER" id="PTHR12645:SF0">
    <property type="entry name" value="FAD-LINKED SULFHYDRYL OXIDASE ALR"/>
    <property type="match status" value="1"/>
</dbReference>
<feature type="domain" description="ERV/ALR sulfhydryl oxidase" evidence="8">
    <location>
        <begin position="1"/>
        <end position="103"/>
    </location>
</feature>
<evidence type="ECO:0000256" key="2">
    <source>
        <dbReference type="ARBA" id="ARBA00012512"/>
    </source>
</evidence>
<dbReference type="GO" id="GO:0016971">
    <property type="term" value="F:flavin-dependent sulfhydryl oxidase activity"/>
    <property type="evidence" value="ECO:0007669"/>
    <property type="project" value="InterPro"/>
</dbReference>
<dbReference type="GO" id="GO:0005739">
    <property type="term" value="C:mitochondrion"/>
    <property type="evidence" value="ECO:0007669"/>
    <property type="project" value="TreeGrafter"/>
</dbReference>
<comment type="cofactor">
    <cofactor evidence="1">
        <name>FAD</name>
        <dbReference type="ChEBI" id="CHEBI:57692"/>
    </cofactor>
</comment>
<evidence type="ECO:0000256" key="5">
    <source>
        <dbReference type="ARBA" id="ARBA00023002"/>
    </source>
</evidence>
<dbReference type="InterPro" id="IPR039799">
    <property type="entry name" value="ALR/ERV"/>
</dbReference>
<keyword evidence="3" id="KW-0285">Flavoprotein</keyword>
<evidence type="ECO:0000256" key="1">
    <source>
        <dbReference type="ARBA" id="ARBA00001974"/>
    </source>
</evidence>
<dbReference type="PANTHER" id="PTHR12645">
    <property type="entry name" value="ALR/ERV"/>
    <property type="match status" value="1"/>
</dbReference>
<dbReference type="AlphaFoldDB" id="A0A6C0DD35"/>
<dbReference type="EC" id="1.8.3.2" evidence="2"/>
<dbReference type="GO" id="GO:0050660">
    <property type="term" value="F:flavin adenine dinucleotide binding"/>
    <property type="evidence" value="ECO:0007669"/>
    <property type="project" value="TreeGrafter"/>
</dbReference>
<evidence type="ECO:0000256" key="3">
    <source>
        <dbReference type="ARBA" id="ARBA00022630"/>
    </source>
</evidence>
<dbReference type="EMBL" id="MN739581">
    <property type="protein sequence ID" value="QHT14322.1"/>
    <property type="molecule type" value="Genomic_DNA"/>
</dbReference>
<dbReference type="InterPro" id="IPR036774">
    <property type="entry name" value="ERV/ALR_sulphydryl_oxid_sf"/>
</dbReference>
<dbReference type="PROSITE" id="PS51324">
    <property type="entry name" value="ERV_ALR"/>
    <property type="match status" value="1"/>
</dbReference>
<feature type="transmembrane region" description="Helical" evidence="7">
    <location>
        <begin position="132"/>
        <end position="150"/>
    </location>
</feature>
<dbReference type="Gene3D" id="1.20.120.310">
    <property type="entry name" value="ERV/ALR sulfhydryl oxidase domain"/>
    <property type="match status" value="1"/>
</dbReference>
<keyword evidence="7" id="KW-1133">Transmembrane helix</keyword>
<name>A0A6C0DD35_9ZZZZ</name>
<sequence>MKIPPAVWGPLFWHTIHIVAIGYPKNPSYADKRAAKEFFESLCFLIPCPVCREHYQRNLEKHPISPHLDRRDDLFKWTIELHNEVNAILGKTRLLEAEVVQYYKRIGARGKTPVINQDTLDELDIRSMIKGGLIGAGVTFVGGLLIWLSSRAETRSSN</sequence>
<keyword evidence="7" id="KW-0472">Membrane</keyword>
<evidence type="ECO:0000256" key="6">
    <source>
        <dbReference type="ARBA" id="ARBA00023157"/>
    </source>
</evidence>
<keyword evidence="5" id="KW-0560">Oxidoreductase</keyword>
<accession>A0A6C0DD35</accession>
<proteinExistence type="predicted"/>
<evidence type="ECO:0000256" key="4">
    <source>
        <dbReference type="ARBA" id="ARBA00022827"/>
    </source>
</evidence>
<keyword evidence="6" id="KW-1015">Disulfide bond</keyword>
<reference evidence="9" key="1">
    <citation type="journal article" date="2020" name="Nature">
        <title>Giant virus diversity and host interactions through global metagenomics.</title>
        <authorList>
            <person name="Schulz F."/>
            <person name="Roux S."/>
            <person name="Paez-Espino D."/>
            <person name="Jungbluth S."/>
            <person name="Walsh D.A."/>
            <person name="Denef V.J."/>
            <person name="McMahon K.D."/>
            <person name="Konstantinidis K.T."/>
            <person name="Eloe-Fadrosh E.A."/>
            <person name="Kyrpides N.C."/>
            <person name="Woyke T."/>
        </authorList>
    </citation>
    <scope>NUCLEOTIDE SEQUENCE</scope>
    <source>
        <strain evidence="9">GVMAG-M-3300023174-137</strain>
    </source>
</reference>
<dbReference type="Pfam" id="PF04777">
    <property type="entry name" value="Evr1_Alr"/>
    <property type="match status" value="1"/>
</dbReference>
<protein>
    <recommendedName>
        <fullName evidence="2">thiol oxidase</fullName>
        <ecNumber evidence="2">1.8.3.2</ecNumber>
    </recommendedName>
</protein>